<dbReference type="PROSITE" id="PS50005">
    <property type="entry name" value="TPR"/>
    <property type="match status" value="2"/>
</dbReference>
<keyword evidence="1" id="KW-0808">Transferase</keyword>
<dbReference type="PANTHER" id="PTHR12788:SF10">
    <property type="entry name" value="PROTEIN-TYROSINE SULFOTRANSFERASE"/>
    <property type="match status" value="1"/>
</dbReference>
<dbReference type="SMART" id="SM00028">
    <property type="entry name" value="TPR"/>
    <property type="match status" value="9"/>
</dbReference>
<dbReference type="SUPFAM" id="SSF52540">
    <property type="entry name" value="P-loop containing nucleoside triphosphate hydrolases"/>
    <property type="match status" value="1"/>
</dbReference>
<evidence type="ECO:0000256" key="3">
    <source>
        <dbReference type="SAM" id="MobiDB-lite"/>
    </source>
</evidence>
<dbReference type="SUPFAM" id="SSF48452">
    <property type="entry name" value="TPR-like"/>
    <property type="match status" value="3"/>
</dbReference>
<dbReference type="PANTHER" id="PTHR12788">
    <property type="entry name" value="PROTEIN-TYROSINE SULFOTRANSFERASE 2"/>
    <property type="match status" value="1"/>
</dbReference>
<dbReference type="eggNOG" id="COG4783">
    <property type="taxonomic scope" value="Bacteria"/>
</dbReference>
<dbReference type="InterPro" id="IPR011990">
    <property type="entry name" value="TPR-like_helical_dom_sf"/>
</dbReference>
<sequence length="859" mass="94884">MTDASFLEPAGCEDYSRRIPAGLQCGNAASQAKTPRTRAAHALTAAMENERKTALAVLAEFPAPRDRDDRETLLSVGSAWFKLGAPQTAIPFLQRAWQGNDRHPIVAARLGACLLAAGHVTEALPVLERAVDLLSGSGGAWLNLARGYLAVGEAEKALEALDRAAPLPGKDEHLYRMSRVDALSRLDRQEEAESMMRQAFDRGDRGATAALVHLLGARGQHEEAWHLLMDALGDMPDETDLMGLAAELAQVRGQFGEAAHWLKRALEKEPDNARLWSCLAMLSSRHLGVNCAREAADTALALTEDTGGPLRAHALAAHAHVLAEGDQRAEAEGAYREALALAPRFAPALTGLGNLLMQRGRVEEATALYQTLKEIAPLQGWSQLIQAREVPEETAVLEQLALAARRPSLEGPVQSHLLFTLAAAWEKKEDYDRAWQFAAEANRAAQEHVSYRPEQHRARVEREMARFSAAFMGSRAGYGIRSRLPTFVLGMPRSGTTLVEQILGSHSKVFGAGELSLIPELIRTFNAWEMKLGTRRSYPECIDDLGKEESRRFAEKHLAQLQAYAPTAERIVDKLPHNFEHIGLIKLLFPDAAILHLKREPRDVAVSNFFTDYACKFSGMGFAYDLAWIGEQLVDHQRLMDHWHRVFPGQILEVDYDALVEDVEGWARRIIDYLGLPWEDEVLSFRQLDRPVKTASVWQVRQPVYTTSKAKWKRYAEHLEPLESTLADIPPLPDPLPLPRVPAGLFLEGMAHLQAGRFTDAEAAFRTLTAARPAHAAAHHFLGAALLQQQKPVEARKAMRRSVELLPIHRQWLENLLAVEEALGNRREAEELAAMIAGRSDTGPCSPGNNSDHLASGAA</sequence>
<dbReference type="Gene3D" id="1.25.40.10">
    <property type="entry name" value="Tetratricopeptide repeat domain"/>
    <property type="match status" value="3"/>
</dbReference>
<reference evidence="4 5" key="1">
    <citation type="submission" date="2009-01" db="EMBL/GenBank/DDBJ databases">
        <title>Complete sequence of Geobacter sp. FRC-32.</title>
        <authorList>
            <consortium name="US DOE Joint Genome Institute"/>
            <person name="Lucas S."/>
            <person name="Copeland A."/>
            <person name="Lapidus A."/>
            <person name="Glavina del Rio T."/>
            <person name="Dalin E."/>
            <person name="Tice H."/>
            <person name="Bruce D."/>
            <person name="Goodwin L."/>
            <person name="Pitluck S."/>
            <person name="Saunders E."/>
            <person name="Brettin T."/>
            <person name="Detter J.C."/>
            <person name="Han C."/>
            <person name="Larimer F."/>
            <person name="Land M."/>
            <person name="Hauser L."/>
            <person name="Kyrpides N."/>
            <person name="Ovchinnikova G."/>
            <person name="Kostka J."/>
            <person name="Richardson P."/>
        </authorList>
    </citation>
    <scope>NUCLEOTIDE SEQUENCE [LARGE SCALE GENOMIC DNA]</scope>
    <source>
        <strain evidence="5">DSM 22248 / JCM 15807 / FRC-32</strain>
    </source>
</reference>
<dbReference type="HOGENOM" id="CLU_327519_0_0_7"/>
<dbReference type="InterPro" id="IPR027417">
    <property type="entry name" value="P-loop_NTPase"/>
</dbReference>
<dbReference type="EMBL" id="CP001390">
    <property type="protein sequence ID" value="ACM18736.1"/>
    <property type="molecule type" value="Genomic_DNA"/>
</dbReference>
<dbReference type="GO" id="GO:0008476">
    <property type="term" value="F:protein-tyrosine sulfotransferase activity"/>
    <property type="evidence" value="ECO:0007669"/>
    <property type="project" value="InterPro"/>
</dbReference>
<dbReference type="Pfam" id="PF14559">
    <property type="entry name" value="TPR_19"/>
    <property type="match status" value="3"/>
</dbReference>
<feature type="region of interest" description="Disordered" evidence="3">
    <location>
        <begin position="838"/>
        <end position="859"/>
    </location>
</feature>
<dbReference type="InterPro" id="IPR019734">
    <property type="entry name" value="TPR_rpt"/>
</dbReference>
<evidence type="ECO:0000313" key="5">
    <source>
        <dbReference type="Proteomes" id="UP000007721"/>
    </source>
</evidence>
<dbReference type="STRING" id="316067.Geob_0367"/>
<evidence type="ECO:0000313" key="4">
    <source>
        <dbReference type="EMBL" id="ACM18736.1"/>
    </source>
</evidence>
<organism evidence="4 5">
    <name type="scientific">Geotalea daltonii (strain DSM 22248 / JCM 15807 / FRC-32)</name>
    <name type="common">Geobacter daltonii</name>
    <dbReference type="NCBI Taxonomy" id="316067"/>
    <lineage>
        <taxon>Bacteria</taxon>
        <taxon>Pseudomonadati</taxon>
        <taxon>Thermodesulfobacteriota</taxon>
        <taxon>Desulfuromonadia</taxon>
        <taxon>Geobacterales</taxon>
        <taxon>Geobacteraceae</taxon>
        <taxon>Geotalea</taxon>
    </lineage>
</organism>
<evidence type="ECO:0000256" key="1">
    <source>
        <dbReference type="ARBA" id="ARBA00022679"/>
    </source>
</evidence>
<dbReference type="Pfam" id="PF13469">
    <property type="entry name" value="Sulfotransfer_3"/>
    <property type="match status" value="1"/>
</dbReference>
<accession>B9LZ04</accession>
<proteinExistence type="predicted"/>
<keyword evidence="5" id="KW-1185">Reference proteome</keyword>
<dbReference type="Pfam" id="PF13432">
    <property type="entry name" value="TPR_16"/>
    <property type="match status" value="1"/>
</dbReference>
<dbReference type="RefSeq" id="WP_012645465.1">
    <property type="nucleotide sequence ID" value="NC_011979.1"/>
</dbReference>
<gene>
    <name evidence="4" type="ordered locus">Geob_0367</name>
</gene>
<keyword evidence="2" id="KW-0802">TPR repeat</keyword>
<feature type="repeat" description="TPR" evidence="2">
    <location>
        <begin position="346"/>
        <end position="379"/>
    </location>
</feature>
<name>B9LZ04_GEODF</name>
<dbReference type="AlphaFoldDB" id="B9LZ04"/>
<dbReference type="KEGG" id="geo:Geob_0367"/>
<dbReference type="eggNOG" id="COG2909">
    <property type="taxonomic scope" value="Bacteria"/>
</dbReference>
<evidence type="ECO:0000256" key="2">
    <source>
        <dbReference type="PROSITE-ProRule" id="PRU00339"/>
    </source>
</evidence>
<feature type="repeat" description="TPR" evidence="2">
    <location>
        <begin position="138"/>
        <end position="171"/>
    </location>
</feature>
<dbReference type="Proteomes" id="UP000007721">
    <property type="component" value="Chromosome"/>
</dbReference>
<dbReference type="Gene3D" id="3.40.50.300">
    <property type="entry name" value="P-loop containing nucleotide triphosphate hydrolases"/>
    <property type="match status" value="1"/>
</dbReference>
<dbReference type="OrthoDB" id="251285at2"/>
<protein>
    <submittedName>
        <fullName evidence="4">TPR domain protein</fullName>
    </submittedName>
</protein>
<dbReference type="InterPro" id="IPR026634">
    <property type="entry name" value="TPST-like"/>
</dbReference>